<reference evidence="1 2" key="1">
    <citation type="submission" date="2020-12" db="EMBL/GenBank/DDBJ databases">
        <title>Metabolic potential, ecology and presence of endohyphal bacteria is reflected in genomic diversity of Mucoromycotina.</title>
        <authorList>
            <person name="Muszewska A."/>
            <person name="Okrasinska A."/>
            <person name="Steczkiewicz K."/>
            <person name="Drgas O."/>
            <person name="Orlowska M."/>
            <person name="Perlinska-Lenart U."/>
            <person name="Aleksandrzak-Piekarczyk T."/>
            <person name="Szatraj K."/>
            <person name="Zielenkiewicz U."/>
            <person name="Pilsyk S."/>
            <person name="Malc E."/>
            <person name="Mieczkowski P."/>
            <person name="Kruszewska J.S."/>
            <person name="Biernat P."/>
            <person name="Pawlowska J."/>
        </authorList>
    </citation>
    <scope>NUCLEOTIDE SEQUENCE [LARGE SCALE GENOMIC DNA]</scope>
    <source>
        <strain evidence="1 2">CBS 142.35</strain>
    </source>
</reference>
<organism evidence="1 2">
    <name type="scientific">Circinella minor</name>
    <dbReference type="NCBI Taxonomy" id="1195481"/>
    <lineage>
        <taxon>Eukaryota</taxon>
        <taxon>Fungi</taxon>
        <taxon>Fungi incertae sedis</taxon>
        <taxon>Mucoromycota</taxon>
        <taxon>Mucoromycotina</taxon>
        <taxon>Mucoromycetes</taxon>
        <taxon>Mucorales</taxon>
        <taxon>Lichtheimiaceae</taxon>
        <taxon>Circinella</taxon>
    </lineage>
</organism>
<protein>
    <submittedName>
        <fullName evidence="1">Uncharacterized protein</fullName>
    </submittedName>
</protein>
<dbReference type="Gene3D" id="3.80.10.10">
    <property type="entry name" value="Ribonuclease Inhibitor"/>
    <property type="match status" value="1"/>
</dbReference>
<dbReference type="OrthoDB" id="2283009at2759"/>
<dbReference type="Proteomes" id="UP000646827">
    <property type="component" value="Unassembled WGS sequence"/>
</dbReference>
<evidence type="ECO:0000313" key="2">
    <source>
        <dbReference type="Proteomes" id="UP000646827"/>
    </source>
</evidence>
<evidence type="ECO:0000313" key="1">
    <source>
        <dbReference type="EMBL" id="KAG2217608.1"/>
    </source>
</evidence>
<sequence>MDELNVDQQRRALDFLVQLKSRSIQSIIFSYRDDMKNSFDNLLACTGYSITHIDINVQHSPEYFLEHLLIRCPNIESIKHTTGISPGRFFSRTLLSSRRPSIHQPQQQQQQQQRLIETNTETIMDKQQLKRIKLKSLYLKNVTSTQHILNGDIDIPNIEYISFFSSSKYQIKHIKQQGWAHLCYLHFNELYLAEEGVISLAAAIPNIPLLISLVFNNNCYFATQTNELFSAIGNLEHLEELCIMDKQMNGRVSFNDNLSSPQIHVNEEGYLALLNGKCRQTLRKLKLHPIAVLTNRMLAAIPNNHHHQQYSNGEQQQRLTCIDINQLYKEQSEEQVLTNEGLCAFASTMSCFKMDFIKIKSGPDSIHMTALGNNVCRDHYDIEISDTGKWNIYSLVNQPRKFVKCI</sequence>
<dbReference type="AlphaFoldDB" id="A0A8H7RVX1"/>
<dbReference type="EMBL" id="JAEPRB010000286">
    <property type="protein sequence ID" value="KAG2217608.1"/>
    <property type="molecule type" value="Genomic_DNA"/>
</dbReference>
<dbReference type="InterPro" id="IPR032675">
    <property type="entry name" value="LRR_dom_sf"/>
</dbReference>
<accession>A0A8H7RVX1</accession>
<proteinExistence type="predicted"/>
<gene>
    <name evidence="1" type="ORF">INT45_001770</name>
</gene>
<keyword evidence="2" id="KW-1185">Reference proteome</keyword>
<name>A0A8H7RVX1_9FUNG</name>
<comment type="caution">
    <text evidence="1">The sequence shown here is derived from an EMBL/GenBank/DDBJ whole genome shotgun (WGS) entry which is preliminary data.</text>
</comment>
<dbReference type="SUPFAM" id="SSF52047">
    <property type="entry name" value="RNI-like"/>
    <property type="match status" value="1"/>
</dbReference>